<accession>A0A6J5NYR7</accession>
<proteinExistence type="predicted"/>
<protein>
    <submittedName>
        <fullName evidence="1">Uncharacterized protein</fullName>
    </submittedName>
</protein>
<evidence type="ECO:0000313" key="1">
    <source>
        <dbReference type="EMBL" id="CAB4162105.1"/>
    </source>
</evidence>
<name>A0A6J5NYR7_9CAUD</name>
<organism evidence="1">
    <name type="scientific">uncultured Caudovirales phage</name>
    <dbReference type="NCBI Taxonomy" id="2100421"/>
    <lineage>
        <taxon>Viruses</taxon>
        <taxon>Duplodnaviria</taxon>
        <taxon>Heunggongvirae</taxon>
        <taxon>Uroviricota</taxon>
        <taxon>Caudoviricetes</taxon>
        <taxon>Peduoviridae</taxon>
        <taxon>Maltschvirus</taxon>
        <taxon>Maltschvirus maltsch</taxon>
    </lineage>
</organism>
<dbReference type="EMBL" id="LR796728">
    <property type="protein sequence ID" value="CAB4162105.1"/>
    <property type="molecule type" value="Genomic_DNA"/>
</dbReference>
<sequence length="76" mass="8575">MGYIEVFRDGEDMPPIVLGDHYLKDVVHDPEAPVEQWIVCQMCNVPVLTTDIRIDVPLNDPANTIWQCVKCHAVNG</sequence>
<gene>
    <name evidence="1" type="ORF">UFOVP791_23</name>
</gene>
<reference evidence="1" key="1">
    <citation type="submission" date="2020-04" db="EMBL/GenBank/DDBJ databases">
        <authorList>
            <person name="Chiriac C."/>
            <person name="Salcher M."/>
            <person name="Ghai R."/>
            <person name="Kavagutti S V."/>
        </authorList>
    </citation>
    <scope>NUCLEOTIDE SEQUENCE</scope>
</reference>